<feature type="coiled-coil region" evidence="1">
    <location>
        <begin position="279"/>
        <end position="327"/>
    </location>
</feature>
<evidence type="ECO:0000313" key="3">
    <source>
        <dbReference type="EMBL" id="EGU84429.1"/>
    </source>
</evidence>
<feature type="coiled-coil region" evidence="1">
    <location>
        <begin position="181"/>
        <end position="226"/>
    </location>
</feature>
<gene>
    <name evidence="3" type="ORF">FOXB_05058</name>
</gene>
<feature type="region of interest" description="Disordered" evidence="2">
    <location>
        <begin position="33"/>
        <end position="72"/>
    </location>
</feature>
<accession>F9FF79</accession>
<sequence>MVMPLNLVKGALSPAGEGHGFCKAMFPPPSYIKPGQANPLKPRTEALAPTKGSQRGLPPPPLPRASESLRRKPAIRPRDPMAEMLQGIDNLLAHYEQQDRNPCTTFLLRRVPVIWFSGPDSSRDVDMSDGDFDPSSPVPVRFTKRFCKEAFVTSVFTGITQMETRPLDDPQVHTGSYDSQIECLKDIISGLKAEIERHDRECNLTRQQETERLRKKENELWKVTKDLDEVRQFLSTVKTEIDSMHRMMPAPEEAANVEKKNPHSSNYSGITIGDEQGEMAKLRESVSLLEARMEGVLDEAAELQTENKRLKDRLEKGRSENLSLEAKLRDEDYQLNSQLSDLIMKVNKNSEVLNLFSDHFKSDVSQVKVLRGRLEAFCAELQEIETRVDICADELQLASVHVLPTLPKYSISHEGSEGRVAEKSLDVDRTRR</sequence>
<protein>
    <submittedName>
        <fullName evidence="3">Uncharacterized protein</fullName>
    </submittedName>
</protein>
<dbReference type="Gene3D" id="1.10.287.1490">
    <property type="match status" value="1"/>
</dbReference>
<proteinExistence type="predicted"/>
<organism evidence="3">
    <name type="scientific">Fusarium oxysporum (strain Fo5176)</name>
    <name type="common">Fusarium vascular wilt</name>
    <dbReference type="NCBI Taxonomy" id="660025"/>
    <lineage>
        <taxon>Eukaryota</taxon>
        <taxon>Fungi</taxon>
        <taxon>Dikarya</taxon>
        <taxon>Ascomycota</taxon>
        <taxon>Pezizomycotina</taxon>
        <taxon>Sordariomycetes</taxon>
        <taxon>Hypocreomycetidae</taxon>
        <taxon>Hypocreales</taxon>
        <taxon>Nectriaceae</taxon>
        <taxon>Fusarium</taxon>
        <taxon>Fusarium oxysporum species complex</taxon>
    </lineage>
</organism>
<reference evidence="3" key="1">
    <citation type="journal article" date="2012" name="Mol. Plant Microbe Interact.">
        <title>A highly conserved effector in Fusarium oxysporum is required for full virulence on Arabidopsis.</title>
        <authorList>
            <person name="Thatcher L.F."/>
            <person name="Gardiner D.M."/>
            <person name="Kazan K."/>
            <person name="Manners J."/>
        </authorList>
    </citation>
    <scope>NUCLEOTIDE SEQUENCE [LARGE SCALE GENOMIC DNA]</scope>
    <source>
        <strain evidence="3">Fo5176</strain>
    </source>
</reference>
<name>F9FF79_FUSOF</name>
<evidence type="ECO:0000256" key="2">
    <source>
        <dbReference type="SAM" id="MobiDB-lite"/>
    </source>
</evidence>
<evidence type="ECO:0000256" key="1">
    <source>
        <dbReference type="SAM" id="Coils"/>
    </source>
</evidence>
<dbReference type="OrthoDB" id="5107858at2759"/>
<dbReference type="EMBL" id="AFQF01001602">
    <property type="protein sequence ID" value="EGU84429.1"/>
    <property type="molecule type" value="Genomic_DNA"/>
</dbReference>
<dbReference type="AlphaFoldDB" id="F9FF79"/>
<comment type="caution">
    <text evidence="3">The sequence shown here is derived from an EMBL/GenBank/DDBJ whole genome shotgun (WGS) entry which is preliminary data.</text>
</comment>
<keyword evidence="1" id="KW-0175">Coiled coil</keyword>